<organism evidence="1 2">
    <name type="scientific">Nitrosomonas supralitoralis</name>
    <dbReference type="NCBI Taxonomy" id="2116706"/>
    <lineage>
        <taxon>Bacteria</taxon>
        <taxon>Pseudomonadati</taxon>
        <taxon>Pseudomonadota</taxon>
        <taxon>Betaproteobacteria</taxon>
        <taxon>Nitrosomonadales</taxon>
        <taxon>Nitrosomonadaceae</taxon>
        <taxon>Nitrosomonas</taxon>
    </lineage>
</organism>
<dbReference type="Proteomes" id="UP000241912">
    <property type="component" value="Unassembled WGS sequence"/>
</dbReference>
<dbReference type="EMBL" id="PXXU01000134">
    <property type="protein sequence ID" value="PSJ15821.1"/>
    <property type="molecule type" value="Genomic_DNA"/>
</dbReference>
<evidence type="ECO:0000313" key="1">
    <source>
        <dbReference type="EMBL" id="PSJ15821.1"/>
    </source>
</evidence>
<reference evidence="1 2" key="1">
    <citation type="submission" date="2018-03" db="EMBL/GenBank/DDBJ databases">
        <title>Draft genome of Nitrosomonas supralitoralis APG5.</title>
        <authorList>
            <person name="Urakawa H."/>
            <person name="Lopez J.V."/>
        </authorList>
    </citation>
    <scope>NUCLEOTIDE SEQUENCE [LARGE SCALE GENOMIC DNA]</scope>
    <source>
        <strain evidence="1 2">APG5</strain>
    </source>
</reference>
<accession>A0A2P7NQR9</accession>
<proteinExistence type="predicted"/>
<comment type="caution">
    <text evidence="1">The sequence shown here is derived from an EMBL/GenBank/DDBJ whole genome shotgun (WGS) entry which is preliminary data.</text>
</comment>
<evidence type="ECO:0000313" key="2">
    <source>
        <dbReference type="Proteomes" id="UP000241912"/>
    </source>
</evidence>
<dbReference type="AlphaFoldDB" id="A0A2P7NQR9"/>
<protein>
    <submittedName>
        <fullName evidence="1">Uncharacterized protein</fullName>
    </submittedName>
</protein>
<name>A0A2P7NQR9_9PROT</name>
<keyword evidence="2" id="KW-1185">Reference proteome</keyword>
<sequence length="102" mass="12139">MKKYKVKKRILLHNRILRYKNHDYYTNFAINWKKSILQKNVSRFLHSIIICPIGRVSIQGVIDRFNPAVNLGSTLKFIEDAYFRKISFYVVMTDLNSYDGYS</sequence>
<gene>
    <name evidence="1" type="ORF">C7H79_16920</name>
</gene>